<dbReference type="STRING" id="651662.SAMN04488069_10867"/>
<gene>
    <name evidence="2" type="ORF">SAMN04488069_10867</name>
</gene>
<name>A0A1H3JGE7_9BACT</name>
<accession>A0A1H3JGE7</accession>
<dbReference type="EMBL" id="FNOV01000008">
    <property type="protein sequence ID" value="SDY38937.1"/>
    <property type="molecule type" value="Genomic_DNA"/>
</dbReference>
<dbReference type="AlphaFoldDB" id="A0A1H3JGE7"/>
<dbReference type="RefSeq" id="WP_092740732.1">
    <property type="nucleotide sequence ID" value="NZ_FNOV01000008.1"/>
</dbReference>
<evidence type="ECO:0000256" key="1">
    <source>
        <dbReference type="SAM" id="MobiDB-lite"/>
    </source>
</evidence>
<feature type="region of interest" description="Disordered" evidence="1">
    <location>
        <begin position="1"/>
        <end position="25"/>
    </location>
</feature>
<organism evidence="2 3">
    <name type="scientific">Hymenobacter psychrophilus</name>
    <dbReference type="NCBI Taxonomy" id="651662"/>
    <lineage>
        <taxon>Bacteria</taxon>
        <taxon>Pseudomonadati</taxon>
        <taxon>Bacteroidota</taxon>
        <taxon>Cytophagia</taxon>
        <taxon>Cytophagales</taxon>
        <taxon>Hymenobacteraceae</taxon>
        <taxon>Hymenobacter</taxon>
    </lineage>
</organism>
<reference evidence="3" key="1">
    <citation type="submission" date="2016-10" db="EMBL/GenBank/DDBJ databases">
        <authorList>
            <person name="Varghese N."/>
            <person name="Submissions S."/>
        </authorList>
    </citation>
    <scope>NUCLEOTIDE SEQUENCE [LARGE SCALE GENOMIC DNA]</scope>
    <source>
        <strain evidence="3">CGMCC 1.8975</strain>
    </source>
</reference>
<sequence length="85" mass="9146">MDIHHPVNNPKLTRALADNARNDTPDSRRALTEQLLQATFLVAFIAPDASEEVAPASDRATWKAGSAFSVLLSGDGHGGHRLPLF</sequence>
<dbReference type="Proteomes" id="UP000199249">
    <property type="component" value="Unassembled WGS sequence"/>
</dbReference>
<evidence type="ECO:0000313" key="2">
    <source>
        <dbReference type="EMBL" id="SDY38937.1"/>
    </source>
</evidence>
<evidence type="ECO:0000313" key="3">
    <source>
        <dbReference type="Proteomes" id="UP000199249"/>
    </source>
</evidence>
<protein>
    <submittedName>
        <fullName evidence="2">Uncharacterized protein</fullName>
    </submittedName>
</protein>
<proteinExistence type="predicted"/>
<keyword evidence="3" id="KW-1185">Reference proteome</keyword>